<dbReference type="Pfam" id="PF00651">
    <property type="entry name" value="BTB"/>
    <property type="match status" value="1"/>
</dbReference>
<dbReference type="Proteomes" id="UP000683360">
    <property type="component" value="Unassembled WGS sequence"/>
</dbReference>
<evidence type="ECO:0000259" key="1">
    <source>
        <dbReference type="PROSITE" id="PS50097"/>
    </source>
</evidence>
<dbReference type="AlphaFoldDB" id="A0A8S3QWJ5"/>
<accession>A0A8S3QWJ5</accession>
<dbReference type="InterPro" id="IPR011333">
    <property type="entry name" value="SKP1/BTB/POZ_sf"/>
</dbReference>
<evidence type="ECO:0000313" key="3">
    <source>
        <dbReference type="Proteomes" id="UP000683360"/>
    </source>
</evidence>
<dbReference type="InterPro" id="IPR000210">
    <property type="entry name" value="BTB/POZ_dom"/>
</dbReference>
<dbReference type="OrthoDB" id="6046119at2759"/>
<comment type="caution">
    <text evidence="2">The sequence shown here is derived from an EMBL/GenBank/DDBJ whole genome shotgun (WGS) entry which is preliminary data.</text>
</comment>
<dbReference type="PROSITE" id="PS50097">
    <property type="entry name" value="BTB"/>
    <property type="match status" value="1"/>
</dbReference>
<dbReference type="PANTHER" id="PTHR22744">
    <property type="entry name" value="HELIX LOOP HELIX PROTEIN 21-RELATED"/>
    <property type="match status" value="1"/>
</dbReference>
<dbReference type="SUPFAM" id="SSF54695">
    <property type="entry name" value="POZ domain"/>
    <property type="match status" value="1"/>
</dbReference>
<organism evidence="2 3">
    <name type="scientific">Mytilus edulis</name>
    <name type="common">Blue mussel</name>
    <dbReference type="NCBI Taxonomy" id="6550"/>
    <lineage>
        <taxon>Eukaryota</taxon>
        <taxon>Metazoa</taxon>
        <taxon>Spiralia</taxon>
        <taxon>Lophotrochozoa</taxon>
        <taxon>Mollusca</taxon>
        <taxon>Bivalvia</taxon>
        <taxon>Autobranchia</taxon>
        <taxon>Pteriomorphia</taxon>
        <taxon>Mytilida</taxon>
        <taxon>Mytiloidea</taxon>
        <taxon>Mytilidae</taxon>
        <taxon>Mytilinae</taxon>
        <taxon>Mytilus</taxon>
    </lineage>
</organism>
<feature type="domain" description="BTB" evidence="1">
    <location>
        <begin position="68"/>
        <end position="129"/>
    </location>
</feature>
<protein>
    <submittedName>
        <fullName evidence="2">KLHL18</fullName>
    </submittedName>
</protein>
<gene>
    <name evidence="2" type="ORF">MEDL_14700</name>
</gene>
<dbReference type="EMBL" id="CAJPWZ010000730">
    <property type="protein sequence ID" value="CAG2200007.1"/>
    <property type="molecule type" value="Genomic_DNA"/>
</dbReference>
<reference evidence="2" key="1">
    <citation type="submission" date="2021-03" db="EMBL/GenBank/DDBJ databases">
        <authorList>
            <person name="Bekaert M."/>
        </authorList>
    </citation>
    <scope>NUCLEOTIDE SEQUENCE</scope>
</reference>
<sequence length="265" mass="31174">MDKDLSSCSVTPVSRCENHFFYREEKLMDKDLSSCSVTPVSRCENHFVRKEEDRNKEMDRLDSIFQLSDLTLKIGNRKLYVTQEEFKQISVVFEKMLTSDFQEKKKNEIVFTGKDYKSFVLFIRVAHPGIQDPFEEDTIHQILPLIDEYLAEDARIRGDWYLTKLVKKKSDSITSTQIVQNIIEAEKYKLPKYLNACMNVACRKVFNKLSHDADFEHISLETRFKISLHRWKLTDECYDQATKAYSMNQTTKQLGEAVYNMIKNN</sequence>
<proteinExistence type="predicted"/>
<name>A0A8S3QWJ5_MYTED</name>
<evidence type="ECO:0000313" key="2">
    <source>
        <dbReference type="EMBL" id="CAG2200007.1"/>
    </source>
</evidence>
<dbReference type="Gene3D" id="3.30.710.10">
    <property type="entry name" value="Potassium Channel Kv1.1, Chain A"/>
    <property type="match status" value="1"/>
</dbReference>
<keyword evidence="3" id="KW-1185">Reference proteome</keyword>
<dbReference type="PANTHER" id="PTHR22744:SF14">
    <property type="entry name" value="BTB DOMAIN-CONTAINING PROTEIN-RELATED"/>
    <property type="match status" value="1"/>
</dbReference>